<feature type="chain" id="PRO_5039672801" evidence="1">
    <location>
        <begin position="27"/>
        <end position="432"/>
    </location>
</feature>
<proteinExistence type="predicted"/>
<dbReference type="Pfam" id="PF01547">
    <property type="entry name" value="SBP_bac_1"/>
    <property type="match status" value="1"/>
</dbReference>
<dbReference type="CDD" id="cd13585">
    <property type="entry name" value="PBP2_TMBP_like"/>
    <property type="match status" value="1"/>
</dbReference>
<sequence length="432" mass="48004">MIKRRTLSCLSLCVAIVLLLSGCSVGEKKTTGTSANGKVNLSIMWWGPQPRHTATLKVLDDYTQQNPKITFTPQYSAWDGYWTKLTTLAASNSMADVLQMDAAYIQDYASRGTLADLSDIDLSGIVDPKVLDRLKIDGKLYGIPMINNGSGMAFNKDAMTSADIPIPQKDWTWDDFFNFAKQARTKLPKGKYPITDSTGDWAWFQYYQASKGKGAIFEDGGKTFNLDKELWFEFQNIYATFRKNDIVPPAEVQQAFVENDPQQDALTSGKVMMRPATVASVGALYSLMPGKLDVINYPGGPSGAGWAEPTIFWSVSAHSKHKKEAEAFMKWFISNEEAGQTLNLTRGIPIDEKVFKKIEPTLKPEDKVAKKMLDVAMDHPLPFYTVPPGWTEWAKTYETEMEAVMFGQQSLEQAYKKIIAAAKSTGAKVSGN</sequence>
<dbReference type="RefSeq" id="WP_188495943.1">
    <property type="nucleotide sequence ID" value="NZ_BMFV01000003.1"/>
</dbReference>
<dbReference type="EMBL" id="BMFV01000003">
    <property type="protein sequence ID" value="GGH76188.1"/>
    <property type="molecule type" value="Genomic_DNA"/>
</dbReference>
<keyword evidence="1" id="KW-0732">Signal</keyword>
<dbReference type="PANTHER" id="PTHR43649">
    <property type="entry name" value="ARABINOSE-BINDING PROTEIN-RELATED"/>
    <property type="match status" value="1"/>
</dbReference>
<dbReference type="Gene3D" id="3.40.190.10">
    <property type="entry name" value="Periplasmic binding protein-like II"/>
    <property type="match status" value="2"/>
</dbReference>
<evidence type="ECO:0000256" key="1">
    <source>
        <dbReference type="SAM" id="SignalP"/>
    </source>
</evidence>
<reference evidence="2" key="1">
    <citation type="journal article" date="2014" name="Int. J. Syst. Evol. Microbiol.">
        <title>Complete genome sequence of Corynebacterium casei LMG S-19264T (=DSM 44701T), isolated from a smear-ripened cheese.</title>
        <authorList>
            <consortium name="US DOE Joint Genome Institute (JGI-PGF)"/>
            <person name="Walter F."/>
            <person name="Albersmeier A."/>
            <person name="Kalinowski J."/>
            <person name="Ruckert C."/>
        </authorList>
    </citation>
    <scope>NUCLEOTIDE SEQUENCE</scope>
    <source>
        <strain evidence="2">CGMCC 1.12777</strain>
    </source>
</reference>
<dbReference type="PROSITE" id="PS51257">
    <property type="entry name" value="PROKAR_LIPOPROTEIN"/>
    <property type="match status" value="1"/>
</dbReference>
<dbReference type="SUPFAM" id="SSF53850">
    <property type="entry name" value="Periplasmic binding protein-like II"/>
    <property type="match status" value="1"/>
</dbReference>
<gene>
    <name evidence="2" type="ORF">GCM10007096_06240</name>
</gene>
<dbReference type="PANTHER" id="PTHR43649:SF11">
    <property type="entry name" value="ABC TRANSPORTER SUBSTRATE-BINDING PROTEIN YESO-RELATED"/>
    <property type="match status" value="1"/>
</dbReference>
<keyword evidence="3" id="KW-1185">Reference proteome</keyword>
<evidence type="ECO:0000313" key="2">
    <source>
        <dbReference type="EMBL" id="GGH76188.1"/>
    </source>
</evidence>
<dbReference type="InterPro" id="IPR050490">
    <property type="entry name" value="Bact_solute-bd_prot1"/>
</dbReference>
<name>A0A8J2ZT06_9BACL</name>
<dbReference type="AlphaFoldDB" id="A0A8J2ZT06"/>
<organism evidence="2 3">
    <name type="scientific">Pullulanibacillus pueri</name>
    <dbReference type="NCBI Taxonomy" id="1437324"/>
    <lineage>
        <taxon>Bacteria</taxon>
        <taxon>Bacillati</taxon>
        <taxon>Bacillota</taxon>
        <taxon>Bacilli</taxon>
        <taxon>Bacillales</taxon>
        <taxon>Sporolactobacillaceae</taxon>
        <taxon>Pullulanibacillus</taxon>
    </lineage>
</organism>
<comment type="caution">
    <text evidence="2">The sequence shown here is derived from an EMBL/GenBank/DDBJ whole genome shotgun (WGS) entry which is preliminary data.</text>
</comment>
<evidence type="ECO:0000313" key="3">
    <source>
        <dbReference type="Proteomes" id="UP000656813"/>
    </source>
</evidence>
<dbReference type="Proteomes" id="UP000656813">
    <property type="component" value="Unassembled WGS sequence"/>
</dbReference>
<accession>A0A8J2ZT06</accession>
<dbReference type="InterPro" id="IPR006059">
    <property type="entry name" value="SBP"/>
</dbReference>
<protein>
    <submittedName>
        <fullName evidence="2">ABC transporter substrate-binding protein</fullName>
    </submittedName>
</protein>
<feature type="signal peptide" evidence="1">
    <location>
        <begin position="1"/>
        <end position="26"/>
    </location>
</feature>
<reference evidence="2" key="2">
    <citation type="submission" date="2020-09" db="EMBL/GenBank/DDBJ databases">
        <authorList>
            <person name="Sun Q."/>
            <person name="Zhou Y."/>
        </authorList>
    </citation>
    <scope>NUCLEOTIDE SEQUENCE</scope>
    <source>
        <strain evidence="2">CGMCC 1.12777</strain>
    </source>
</reference>